<comment type="caution">
    <text evidence="6">The sequence shown here is derived from an EMBL/GenBank/DDBJ whole genome shotgun (WGS) entry which is preliminary data.</text>
</comment>
<reference evidence="6 7" key="1">
    <citation type="journal article" date="2020" name="Microorganisms">
        <title>Osmotic Adaptation and Compatible Solute Biosynthesis of Phototrophic Bacteria as Revealed from Genome Analyses.</title>
        <authorList>
            <person name="Imhoff J.F."/>
            <person name="Rahn T."/>
            <person name="Kunzel S."/>
            <person name="Keller A."/>
            <person name="Neulinger S.C."/>
        </authorList>
    </citation>
    <scope>NUCLEOTIDE SEQUENCE [LARGE SCALE GENOMIC DNA]</scope>
    <source>
        <strain evidence="6 7">DSM 9895</strain>
    </source>
</reference>
<evidence type="ECO:0000256" key="1">
    <source>
        <dbReference type="ARBA" id="ARBA00008857"/>
    </source>
</evidence>
<name>A0ABS1DLM4_9PROT</name>
<evidence type="ECO:0000313" key="6">
    <source>
        <dbReference type="EMBL" id="MBK1670852.1"/>
    </source>
</evidence>
<dbReference type="RefSeq" id="WP_242480767.1">
    <property type="nucleotide sequence ID" value="NZ_NRRL01000122.1"/>
</dbReference>
<dbReference type="PANTHER" id="PTHR30349">
    <property type="entry name" value="PHAGE INTEGRASE-RELATED"/>
    <property type="match status" value="1"/>
</dbReference>
<organism evidence="6 7">
    <name type="scientific">Rhodovibrio sodomensis</name>
    <dbReference type="NCBI Taxonomy" id="1088"/>
    <lineage>
        <taxon>Bacteria</taxon>
        <taxon>Pseudomonadati</taxon>
        <taxon>Pseudomonadota</taxon>
        <taxon>Alphaproteobacteria</taxon>
        <taxon>Rhodospirillales</taxon>
        <taxon>Rhodovibrionaceae</taxon>
        <taxon>Rhodovibrio</taxon>
    </lineage>
</organism>
<keyword evidence="7" id="KW-1185">Reference proteome</keyword>
<dbReference type="Proteomes" id="UP001296873">
    <property type="component" value="Unassembled WGS sequence"/>
</dbReference>
<protein>
    <recommendedName>
        <fullName evidence="5">Tyr recombinase domain-containing protein</fullName>
    </recommendedName>
</protein>
<gene>
    <name evidence="6" type="ORF">CKO28_22815</name>
</gene>
<sequence>MARPKRSSGYNTGGKGDGTPYLKVHPKTGIYQIWYYDASARGMRSRTTGTRDYREAERKRSALVAERDAEKHHQPIESARLAALINTYATHGAPKLASMDQALRACELILEYWGSATVADLTQTDTRENPPPLPKTQDKWIAWLRHDKGYSKDYIHRTCATLSRVLHFARENHVLIEAPYVKIPQGGNVRERWLLPHEVLALLGSAHALGYDHVGLFIKICLQTCARPEAIFDLTWQQCKMSRRRIALNPPGRAQNRKRRPNLPMTDALYRTLAEVRPHNPDPKSHVVLYQGRPIKEVKSALKTITARAERVLKAHAVECGEDPSEIELYKSVTPYVFRHTGATWMAQRGVSMRDLSEYLGHVDERMARRHYWHHHPDYMKQGRDAANESAVWEE</sequence>
<dbReference type="InterPro" id="IPR013762">
    <property type="entry name" value="Integrase-like_cat_sf"/>
</dbReference>
<dbReference type="EMBL" id="NRRL01000122">
    <property type="protein sequence ID" value="MBK1670852.1"/>
    <property type="molecule type" value="Genomic_DNA"/>
</dbReference>
<evidence type="ECO:0000256" key="4">
    <source>
        <dbReference type="ARBA" id="ARBA00023172"/>
    </source>
</evidence>
<evidence type="ECO:0000313" key="7">
    <source>
        <dbReference type="Proteomes" id="UP001296873"/>
    </source>
</evidence>
<dbReference type="InterPro" id="IPR002104">
    <property type="entry name" value="Integrase_catalytic"/>
</dbReference>
<keyword evidence="4" id="KW-0233">DNA recombination</keyword>
<proteinExistence type="inferred from homology"/>
<evidence type="ECO:0000256" key="2">
    <source>
        <dbReference type="ARBA" id="ARBA00022908"/>
    </source>
</evidence>
<accession>A0ABS1DLM4</accession>
<evidence type="ECO:0000259" key="5">
    <source>
        <dbReference type="PROSITE" id="PS51898"/>
    </source>
</evidence>
<dbReference type="Pfam" id="PF00589">
    <property type="entry name" value="Phage_integrase"/>
    <property type="match status" value="1"/>
</dbReference>
<dbReference type="PANTHER" id="PTHR30349:SF41">
    <property type="entry name" value="INTEGRASE_RECOMBINASE PROTEIN MJ0367-RELATED"/>
    <property type="match status" value="1"/>
</dbReference>
<keyword evidence="3" id="KW-0238">DNA-binding</keyword>
<feature type="domain" description="Tyr recombinase" evidence="5">
    <location>
        <begin position="189"/>
        <end position="385"/>
    </location>
</feature>
<dbReference type="CDD" id="cd00796">
    <property type="entry name" value="INT_Rci_Hp1_C"/>
    <property type="match status" value="1"/>
</dbReference>
<keyword evidence="2" id="KW-0229">DNA integration</keyword>
<evidence type="ECO:0000256" key="3">
    <source>
        <dbReference type="ARBA" id="ARBA00023125"/>
    </source>
</evidence>
<comment type="similarity">
    <text evidence="1">Belongs to the 'phage' integrase family.</text>
</comment>
<dbReference type="InterPro" id="IPR050090">
    <property type="entry name" value="Tyrosine_recombinase_XerCD"/>
</dbReference>
<dbReference type="PROSITE" id="PS51898">
    <property type="entry name" value="TYR_RECOMBINASE"/>
    <property type="match status" value="1"/>
</dbReference>
<dbReference type="Gene3D" id="1.10.443.10">
    <property type="entry name" value="Intergrase catalytic core"/>
    <property type="match status" value="1"/>
</dbReference>
<dbReference type="SUPFAM" id="SSF56349">
    <property type="entry name" value="DNA breaking-rejoining enzymes"/>
    <property type="match status" value="1"/>
</dbReference>
<dbReference type="InterPro" id="IPR011010">
    <property type="entry name" value="DNA_brk_join_enz"/>
</dbReference>